<feature type="coiled-coil region" evidence="1">
    <location>
        <begin position="552"/>
        <end position="579"/>
    </location>
</feature>
<dbReference type="KEGG" id="nve:5514220"/>
<feature type="compositionally biased region" description="Basic and acidic residues" evidence="2">
    <location>
        <begin position="156"/>
        <end position="167"/>
    </location>
</feature>
<dbReference type="STRING" id="45351.A7S1K5"/>
<dbReference type="AlphaFoldDB" id="A7S1K5"/>
<feature type="region of interest" description="Disordered" evidence="2">
    <location>
        <begin position="1"/>
        <end position="51"/>
    </location>
</feature>
<name>A7S1K5_NEMVE</name>
<feature type="compositionally biased region" description="Polar residues" evidence="2">
    <location>
        <begin position="1"/>
        <end position="16"/>
    </location>
</feature>
<dbReference type="eggNOG" id="ENOG502QR8Q">
    <property type="taxonomic scope" value="Eukaryota"/>
</dbReference>
<reference evidence="3 4" key="1">
    <citation type="journal article" date="2007" name="Science">
        <title>Sea anemone genome reveals ancestral eumetazoan gene repertoire and genomic organization.</title>
        <authorList>
            <person name="Putnam N.H."/>
            <person name="Srivastava M."/>
            <person name="Hellsten U."/>
            <person name="Dirks B."/>
            <person name="Chapman J."/>
            <person name="Salamov A."/>
            <person name="Terry A."/>
            <person name="Shapiro H."/>
            <person name="Lindquist E."/>
            <person name="Kapitonov V.V."/>
            <person name="Jurka J."/>
            <person name="Genikhovich G."/>
            <person name="Grigoriev I.V."/>
            <person name="Lucas S.M."/>
            <person name="Steele R.E."/>
            <person name="Finnerty J.R."/>
            <person name="Technau U."/>
            <person name="Martindale M.Q."/>
            <person name="Rokhsar D.S."/>
        </authorList>
    </citation>
    <scope>NUCLEOTIDE SEQUENCE [LARGE SCALE GENOMIC DNA]</scope>
    <source>
        <strain evidence="4">CH2 X CH6</strain>
    </source>
</reference>
<feature type="coiled-coil region" evidence="1">
    <location>
        <begin position="607"/>
        <end position="646"/>
    </location>
</feature>
<keyword evidence="1" id="KW-0175">Coiled coil</keyword>
<sequence length="670" mass="77877">MESQHGSVTQLQQTLSEKNKELEQYRSALSSAKSQYEQARDELQRVKESESHLCAELESIESAHRVQVERLEREKEEFKNYKQEEVASFKEQTRQHALTIVAMEDRLLRLTKQNKQLEQEVAFSKQQSGAKHRPTSPRKESRPPSPRKTSPRPQSPKKEPKQTRSVETETSPQSNVEASLKSDVYKLEQLVLLLRREASQAKKEAQDQSDVVQGLRRDLAGASARMSDLAGELSDKQKQKLEEYEERIQLQDKELEGQREQLLKLSTLVDEQQKEIDMREGRLSETEKSLVKHKQDIKKKGTELVKYREKLVETMEDRQTKVDEIEIEKKTASDLYAQGMRCRGERHEHVIARQKEALADMRKKSKLIEQLKPPLPSHEQSLQQIVALKQEIAELRATLASREEDFHKNESQIHAELRLVREQSSSNLAEKQFEKSTHKDTKDALDLSEKTYLKLARTLGALLEVDPVPGTRSMAHIPAEEREKLEQDRSKAVELLVSRVKLLQERLDRKENLLGGYEKDLVNLRESQTVAGMKSAEASGLKLDVRTRQEEIAYLRESLSRLRDELDQERRVNVCLRERKKFAMDFEDRDTHRKAHSCYTDEHSRYQEEAKKRKAAERIKRKNYEIESLKKELRSADRELNDTAIRLQAFESTRNMNGTDSDVSDILYHV</sequence>
<feature type="coiled-coil region" evidence="1">
    <location>
        <begin position="493"/>
        <end position="527"/>
    </location>
</feature>
<feature type="compositionally biased region" description="Polar residues" evidence="2">
    <location>
        <begin position="168"/>
        <end position="177"/>
    </location>
</feature>
<dbReference type="Proteomes" id="UP000001593">
    <property type="component" value="Unassembled WGS sequence"/>
</dbReference>
<dbReference type="EMBL" id="DS469565">
    <property type="protein sequence ID" value="EDO42377.1"/>
    <property type="molecule type" value="Genomic_DNA"/>
</dbReference>
<dbReference type="OrthoDB" id="687730at2759"/>
<organism evidence="3 4">
    <name type="scientific">Nematostella vectensis</name>
    <name type="common">Starlet sea anemone</name>
    <dbReference type="NCBI Taxonomy" id="45351"/>
    <lineage>
        <taxon>Eukaryota</taxon>
        <taxon>Metazoa</taxon>
        <taxon>Cnidaria</taxon>
        <taxon>Anthozoa</taxon>
        <taxon>Hexacorallia</taxon>
        <taxon>Actiniaria</taxon>
        <taxon>Edwardsiidae</taxon>
        <taxon>Nematostella</taxon>
    </lineage>
</organism>
<gene>
    <name evidence="3" type="ORF">NEMVEDRAFT_v1g165341</name>
</gene>
<proteinExistence type="predicted"/>
<keyword evidence="4" id="KW-1185">Reference proteome</keyword>
<evidence type="ECO:0000313" key="3">
    <source>
        <dbReference type="EMBL" id="EDO42377.1"/>
    </source>
</evidence>
<feature type="compositionally biased region" description="Basic and acidic residues" evidence="2">
    <location>
        <begin position="38"/>
        <end position="51"/>
    </location>
</feature>
<protein>
    <submittedName>
        <fullName evidence="3">Uncharacterized protein</fullName>
    </submittedName>
</protein>
<evidence type="ECO:0000313" key="4">
    <source>
        <dbReference type="Proteomes" id="UP000001593"/>
    </source>
</evidence>
<dbReference type="HOGENOM" id="CLU_503967_0_0_1"/>
<dbReference type="OMA" id="REERECW"/>
<accession>A7S1K5</accession>
<evidence type="ECO:0000256" key="2">
    <source>
        <dbReference type="SAM" id="MobiDB-lite"/>
    </source>
</evidence>
<dbReference type="PhylomeDB" id="A7S1K5"/>
<feature type="coiled-coil region" evidence="1">
    <location>
        <begin position="198"/>
        <end position="275"/>
    </location>
</feature>
<feature type="coiled-coil region" evidence="1">
    <location>
        <begin position="378"/>
        <end position="405"/>
    </location>
</feature>
<feature type="compositionally biased region" description="Polar residues" evidence="2">
    <location>
        <begin position="27"/>
        <end position="37"/>
    </location>
</feature>
<evidence type="ECO:0000256" key="1">
    <source>
        <dbReference type="SAM" id="Coils"/>
    </source>
</evidence>
<feature type="region of interest" description="Disordered" evidence="2">
    <location>
        <begin position="118"/>
        <end position="180"/>
    </location>
</feature>
<dbReference type="InParanoid" id="A7S1K5"/>